<gene>
    <name evidence="1" type="ORF">VM95_17095</name>
</gene>
<dbReference type="PATRIC" id="fig|359131.3.peg.3986"/>
<organism evidence="1 2">
    <name type="scientific">Streptomyces rubellomurinus (strain ATCC 31215)</name>
    <dbReference type="NCBI Taxonomy" id="359131"/>
    <lineage>
        <taxon>Bacteria</taxon>
        <taxon>Bacillati</taxon>
        <taxon>Actinomycetota</taxon>
        <taxon>Actinomycetes</taxon>
        <taxon>Kitasatosporales</taxon>
        <taxon>Streptomycetaceae</taxon>
        <taxon>Streptomyces</taxon>
    </lineage>
</organism>
<dbReference type="EMBL" id="JZKH01000031">
    <property type="protein sequence ID" value="KJS61134.1"/>
    <property type="molecule type" value="Genomic_DNA"/>
</dbReference>
<dbReference type="AlphaFoldDB" id="A0A0F2TD91"/>
<dbReference type="RefSeq" id="WP_045697568.1">
    <property type="nucleotide sequence ID" value="NZ_JZKH01000031.1"/>
</dbReference>
<keyword evidence="2" id="KW-1185">Reference proteome</keyword>
<sequence length="112" mass="12026">MSIEIALFDGHPKQHRRPGPARMLHLSTDHGPALAAALAEHVGPAADRRLGRIDPYGDTLFNEQDAGAAFEEATALLARCTTEEHRAAVRDLRNLLAICSATPGSWLAFSGD</sequence>
<comment type="caution">
    <text evidence="1">The sequence shown here is derived from an EMBL/GenBank/DDBJ whole genome shotgun (WGS) entry which is preliminary data.</text>
</comment>
<reference evidence="1 2" key="1">
    <citation type="submission" date="2015-02" db="EMBL/GenBank/DDBJ databases">
        <authorList>
            <person name="Ju K.-S."/>
            <person name="Doroghazi J.R."/>
            <person name="Metcalf W."/>
        </authorList>
    </citation>
    <scope>NUCLEOTIDE SEQUENCE [LARGE SCALE GENOMIC DNA]</scope>
    <source>
        <strain evidence="1 2">ATCC 31215</strain>
    </source>
</reference>
<protein>
    <submittedName>
        <fullName evidence="1">Uncharacterized protein</fullName>
    </submittedName>
</protein>
<dbReference type="Proteomes" id="UP000033699">
    <property type="component" value="Unassembled WGS sequence"/>
</dbReference>
<evidence type="ECO:0000313" key="2">
    <source>
        <dbReference type="Proteomes" id="UP000033699"/>
    </source>
</evidence>
<proteinExistence type="predicted"/>
<name>A0A0F2TD91_STRR3</name>
<evidence type="ECO:0000313" key="1">
    <source>
        <dbReference type="EMBL" id="KJS61134.1"/>
    </source>
</evidence>
<dbReference type="OrthoDB" id="3873104at2"/>
<accession>A0A0F2TD91</accession>